<keyword evidence="4" id="KW-1185">Reference proteome</keyword>
<dbReference type="EMBL" id="KK116283">
    <property type="protein sequence ID" value="KFM67313.1"/>
    <property type="molecule type" value="Genomic_DNA"/>
</dbReference>
<name>A0A087TQC4_STEMI</name>
<dbReference type="InterPro" id="IPR013087">
    <property type="entry name" value="Znf_C2H2_type"/>
</dbReference>
<feature type="domain" description="C2H2-type" evidence="2">
    <location>
        <begin position="16"/>
        <end position="46"/>
    </location>
</feature>
<dbReference type="PROSITE" id="PS50157">
    <property type="entry name" value="ZINC_FINGER_C2H2_2"/>
    <property type="match status" value="1"/>
</dbReference>
<sequence length="59" mass="7093">MSRLLARLTKQSNVTFYCDYCLHRFLKKETLDAHVKDCQVHGPQKIKMPKEKWLKFDKP</sequence>
<accession>A0A087TQC4</accession>
<dbReference type="AlphaFoldDB" id="A0A087TQC4"/>
<organism evidence="3 4">
    <name type="scientific">Stegodyphus mimosarum</name>
    <name type="common">African social velvet spider</name>
    <dbReference type="NCBI Taxonomy" id="407821"/>
    <lineage>
        <taxon>Eukaryota</taxon>
        <taxon>Metazoa</taxon>
        <taxon>Ecdysozoa</taxon>
        <taxon>Arthropoda</taxon>
        <taxon>Chelicerata</taxon>
        <taxon>Arachnida</taxon>
        <taxon>Araneae</taxon>
        <taxon>Araneomorphae</taxon>
        <taxon>Entelegynae</taxon>
        <taxon>Eresoidea</taxon>
        <taxon>Eresidae</taxon>
        <taxon>Stegodyphus</taxon>
    </lineage>
</organism>
<keyword evidence="1" id="KW-0479">Metal-binding</keyword>
<feature type="non-terminal residue" evidence="3">
    <location>
        <position position="59"/>
    </location>
</feature>
<dbReference type="GO" id="GO:0008270">
    <property type="term" value="F:zinc ion binding"/>
    <property type="evidence" value="ECO:0007669"/>
    <property type="project" value="UniProtKB-KW"/>
</dbReference>
<proteinExistence type="predicted"/>
<reference evidence="3 4" key="1">
    <citation type="submission" date="2013-11" db="EMBL/GenBank/DDBJ databases">
        <title>Genome sequencing of Stegodyphus mimosarum.</title>
        <authorList>
            <person name="Bechsgaard J."/>
        </authorList>
    </citation>
    <scope>NUCLEOTIDE SEQUENCE [LARGE SCALE GENOMIC DNA]</scope>
</reference>
<dbReference type="Proteomes" id="UP000054359">
    <property type="component" value="Unassembled WGS sequence"/>
</dbReference>
<evidence type="ECO:0000313" key="3">
    <source>
        <dbReference type="EMBL" id="KFM67313.1"/>
    </source>
</evidence>
<evidence type="ECO:0000313" key="4">
    <source>
        <dbReference type="Proteomes" id="UP000054359"/>
    </source>
</evidence>
<keyword evidence="1" id="KW-0862">Zinc</keyword>
<protein>
    <recommendedName>
        <fullName evidence="2">C2H2-type domain-containing protein</fullName>
    </recommendedName>
</protein>
<gene>
    <name evidence="3" type="ORF">X975_01711</name>
</gene>
<evidence type="ECO:0000259" key="2">
    <source>
        <dbReference type="PROSITE" id="PS50157"/>
    </source>
</evidence>
<evidence type="ECO:0000256" key="1">
    <source>
        <dbReference type="PROSITE-ProRule" id="PRU00042"/>
    </source>
</evidence>
<keyword evidence="1" id="KW-0863">Zinc-finger</keyword>